<dbReference type="RefSeq" id="WP_133847838.1">
    <property type="nucleotide sequence ID" value="NZ_SNXZ01000001.1"/>
</dbReference>
<dbReference type="OrthoDB" id="3612087at2"/>
<dbReference type="Proteomes" id="UP000295444">
    <property type="component" value="Unassembled WGS sequence"/>
</dbReference>
<evidence type="ECO:0000313" key="3">
    <source>
        <dbReference type="Proteomes" id="UP000295444"/>
    </source>
</evidence>
<sequence length="292" mass="31005">MDEMTLIRDLADDAPLPDAAQLADVRAKLMTEIEPRRRRRFRLVGVTSVGVAAAAAVALVVGLSGTPRGPDAAPTPPPTVQAPKVLTAAAVLDYAAEAALAEPVVAPRPDQYIYLRLQAANGYWETWTAADGKRPGYMIQTIPNAMGKTGPTPACGTKPADGPCVFASRYVAANPKSVAETMRFVIHREWPGGPVNEANFIKPASRLVAGNLLSPQLKAAVFRALKTTSVGGRPVTVRPHERDFAGREGIGLIWGSGPGHVELIFDAKTFQYLGGPGGAFTALKVVDHLKER</sequence>
<dbReference type="NCBIfam" id="NF038083">
    <property type="entry name" value="CU044_5270_fam"/>
    <property type="match status" value="1"/>
</dbReference>
<keyword evidence="1" id="KW-0812">Transmembrane</keyword>
<feature type="transmembrane region" description="Helical" evidence="1">
    <location>
        <begin position="43"/>
        <end position="63"/>
    </location>
</feature>
<comment type="caution">
    <text evidence="2">The sequence shown here is derived from an EMBL/GenBank/DDBJ whole genome shotgun (WGS) entry which is preliminary data.</text>
</comment>
<keyword evidence="3" id="KW-1185">Reference proteome</keyword>
<dbReference type="InterPro" id="IPR047789">
    <property type="entry name" value="CU044_5270-like"/>
</dbReference>
<proteinExistence type="predicted"/>
<keyword evidence="1" id="KW-0472">Membrane</keyword>
<dbReference type="AlphaFoldDB" id="A0A4R6SP65"/>
<protein>
    <submittedName>
        <fullName evidence="2">Uncharacterized protein</fullName>
    </submittedName>
</protein>
<reference evidence="2 3" key="1">
    <citation type="submission" date="2019-03" db="EMBL/GenBank/DDBJ databases">
        <title>Genomic Encyclopedia of Type Strains, Phase IV (KMG-IV): sequencing the most valuable type-strain genomes for metagenomic binning, comparative biology and taxonomic classification.</title>
        <authorList>
            <person name="Goeker M."/>
        </authorList>
    </citation>
    <scope>NUCLEOTIDE SEQUENCE [LARGE SCALE GENOMIC DNA]</scope>
    <source>
        <strain evidence="2 3">DSM 45361</strain>
    </source>
</reference>
<evidence type="ECO:0000313" key="2">
    <source>
        <dbReference type="EMBL" id="TDQ05013.1"/>
    </source>
</evidence>
<keyword evidence="1" id="KW-1133">Transmembrane helix</keyword>
<name>A0A4R6SP65_LABRH</name>
<accession>A0A4R6SP65</accession>
<gene>
    <name evidence="2" type="ORF">EV186_101977</name>
</gene>
<organism evidence="2 3">
    <name type="scientific">Labedaea rhizosphaerae</name>
    <dbReference type="NCBI Taxonomy" id="598644"/>
    <lineage>
        <taxon>Bacteria</taxon>
        <taxon>Bacillati</taxon>
        <taxon>Actinomycetota</taxon>
        <taxon>Actinomycetes</taxon>
        <taxon>Pseudonocardiales</taxon>
        <taxon>Pseudonocardiaceae</taxon>
        <taxon>Labedaea</taxon>
    </lineage>
</organism>
<evidence type="ECO:0000256" key="1">
    <source>
        <dbReference type="SAM" id="Phobius"/>
    </source>
</evidence>
<dbReference type="EMBL" id="SNXZ01000001">
    <property type="protein sequence ID" value="TDQ05013.1"/>
    <property type="molecule type" value="Genomic_DNA"/>
</dbReference>